<evidence type="ECO:0000313" key="2">
    <source>
        <dbReference type="EMBL" id="KAJ5270841.1"/>
    </source>
</evidence>
<comment type="caution">
    <text evidence="2">The sequence shown here is derived from an EMBL/GenBank/DDBJ whole genome shotgun (WGS) entry which is preliminary data.</text>
</comment>
<feature type="region of interest" description="Disordered" evidence="1">
    <location>
        <begin position="1"/>
        <end position="32"/>
    </location>
</feature>
<organism evidence="2 3">
    <name type="scientific">Penicillium chrysogenum</name>
    <name type="common">Penicillium notatum</name>
    <dbReference type="NCBI Taxonomy" id="5076"/>
    <lineage>
        <taxon>Eukaryota</taxon>
        <taxon>Fungi</taxon>
        <taxon>Dikarya</taxon>
        <taxon>Ascomycota</taxon>
        <taxon>Pezizomycotina</taxon>
        <taxon>Eurotiomycetes</taxon>
        <taxon>Eurotiomycetidae</taxon>
        <taxon>Eurotiales</taxon>
        <taxon>Aspergillaceae</taxon>
        <taxon>Penicillium</taxon>
        <taxon>Penicillium chrysogenum species complex</taxon>
    </lineage>
</organism>
<name>A0ABQ8WM32_PENCH</name>
<protein>
    <submittedName>
        <fullName evidence="2">Uncharacterized protein</fullName>
    </submittedName>
</protein>
<gene>
    <name evidence="2" type="ORF">N7505_006599</name>
</gene>
<dbReference type="EMBL" id="JAPVEB010000003">
    <property type="protein sequence ID" value="KAJ5270841.1"/>
    <property type="molecule type" value="Genomic_DNA"/>
</dbReference>
<evidence type="ECO:0000313" key="3">
    <source>
        <dbReference type="Proteomes" id="UP001220256"/>
    </source>
</evidence>
<accession>A0ABQ8WM32</accession>
<feature type="compositionally biased region" description="Basic and acidic residues" evidence="1">
    <location>
        <begin position="20"/>
        <end position="32"/>
    </location>
</feature>
<proteinExistence type="predicted"/>
<sequence length="106" mass="12096">MGNGKGKNKGKGRGKKRSRSLKENKVPTKVEIKPEDKIEDKIEIKGKHHCLLKRPTHAPTSRCLRLGHVVQCPIHPNSFPRRLSECVPCNSADERLVQQERKNKKK</sequence>
<dbReference type="Proteomes" id="UP001220256">
    <property type="component" value="Unassembled WGS sequence"/>
</dbReference>
<reference evidence="2 3" key="1">
    <citation type="journal article" date="2023" name="IMA Fungus">
        <title>Comparative genomic study of the Penicillium genus elucidates a diverse pangenome and 15 lateral gene transfer events.</title>
        <authorList>
            <person name="Petersen C."/>
            <person name="Sorensen T."/>
            <person name="Nielsen M.R."/>
            <person name="Sondergaard T.E."/>
            <person name="Sorensen J.L."/>
            <person name="Fitzpatrick D.A."/>
            <person name="Frisvad J.C."/>
            <person name="Nielsen K.L."/>
        </authorList>
    </citation>
    <scope>NUCLEOTIDE SEQUENCE [LARGE SCALE GENOMIC DNA]</scope>
    <source>
        <strain evidence="2 3">IBT 3361</strain>
    </source>
</reference>
<evidence type="ECO:0000256" key="1">
    <source>
        <dbReference type="SAM" id="MobiDB-lite"/>
    </source>
</evidence>
<feature type="compositionally biased region" description="Basic residues" evidence="1">
    <location>
        <begin position="1"/>
        <end position="19"/>
    </location>
</feature>
<keyword evidence="3" id="KW-1185">Reference proteome</keyword>